<keyword evidence="9" id="KW-1185">Reference proteome</keyword>
<evidence type="ECO:0000313" key="9">
    <source>
        <dbReference type="Proteomes" id="UP001318860"/>
    </source>
</evidence>
<feature type="signal peptide" evidence="6">
    <location>
        <begin position="1"/>
        <end position="17"/>
    </location>
</feature>
<evidence type="ECO:0000256" key="4">
    <source>
        <dbReference type="ARBA" id="ARBA00023136"/>
    </source>
</evidence>
<dbReference type="Pfam" id="PF20520">
    <property type="entry name" value="Ac45-VOA1_TM"/>
    <property type="match status" value="1"/>
</dbReference>
<dbReference type="Proteomes" id="UP001318860">
    <property type="component" value="Unassembled WGS sequence"/>
</dbReference>
<dbReference type="InterPro" id="IPR046756">
    <property type="entry name" value="VAS1/VOA1_TM"/>
</dbReference>
<sequence>MATFSMALVATLLVVTAQLPLGLTFSTAPAFLWSPHLDGCLRHVEKKKFSVPNKDGESQPNDEIYGWFYRTGRLGFYNLYSTSGVRGLPKRNKGMVDYRILSPRDLAKSAMTEGGWSKYLCLTEEAQQSKNFALLFVGTELRSLDISRPSKTDPALIDLLKDSFSNSNFSLAFPYIAAGEEGVAMESSLISEFAGTCQHESGISSIALVGSCSVEGENFDKLNDIHSVHDYLNSRIENSDGHTDLIVLCPGGSRSLEDSDQPNSESSILSQLLNSVNQLGIQYTVLYISDPSRSVSYLSHRGLERFLAEGSMGNGSANSTVCDGVCQIKSSLLEGILVGLVLLIILISGLCCMMGIDTPTRFETPQDS</sequence>
<reference evidence="8 9" key="1">
    <citation type="journal article" date="2021" name="Comput. Struct. Biotechnol. J.">
        <title>De novo genome assembly of the potent medicinal plant Rehmannia glutinosa using nanopore technology.</title>
        <authorList>
            <person name="Ma L."/>
            <person name="Dong C."/>
            <person name="Song C."/>
            <person name="Wang X."/>
            <person name="Zheng X."/>
            <person name="Niu Y."/>
            <person name="Chen S."/>
            <person name="Feng W."/>
        </authorList>
    </citation>
    <scope>NUCLEOTIDE SEQUENCE [LARGE SCALE GENOMIC DNA]</scope>
    <source>
        <strain evidence="8">DH-2019</strain>
    </source>
</reference>
<evidence type="ECO:0000256" key="5">
    <source>
        <dbReference type="SAM" id="Phobius"/>
    </source>
</evidence>
<feature type="domain" description="V-type proton ATPase subunit S1/VOA1 transmembrane" evidence="7">
    <location>
        <begin position="332"/>
        <end position="363"/>
    </location>
</feature>
<protein>
    <recommendedName>
        <fullName evidence="7">V-type proton ATPase subunit S1/VOA1 transmembrane domain-containing protein</fullName>
    </recommendedName>
</protein>
<dbReference type="EMBL" id="JABTTQ020000001">
    <property type="protein sequence ID" value="KAK6163795.1"/>
    <property type="molecule type" value="Genomic_DNA"/>
</dbReference>
<gene>
    <name evidence="8" type="ORF">DH2020_000659</name>
</gene>
<name>A0ABR0XX43_REHGL</name>
<feature type="chain" id="PRO_5045043491" description="V-type proton ATPase subunit S1/VOA1 transmembrane domain-containing protein" evidence="6">
    <location>
        <begin position="18"/>
        <end position="368"/>
    </location>
</feature>
<feature type="transmembrane region" description="Helical" evidence="5">
    <location>
        <begin position="336"/>
        <end position="356"/>
    </location>
</feature>
<keyword evidence="6" id="KW-0732">Signal</keyword>
<proteinExistence type="predicted"/>
<evidence type="ECO:0000256" key="3">
    <source>
        <dbReference type="ARBA" id="ARBA00022989"/>
    </source>
</evidence>
<keyword evidence="4 5" id="KW-0472">Membrane</keyword>
<dbReference type="PANTHER" id="PTHR35285:SF1">
    <property type="entry name" value="2-C-METHYL-D-ERYTHRITOL 4-PHOSPHATE CYTIDYLYLTRANSFERASE"/>
    <property type="match status" value="1"/>
</dbReference>
<evidence type="ECO:0000256" key="2">
    <source>
        <dbReference type="ARBA" id="ARBA00022692"/>
    </source>
</evidence>
<organism evidence="8 9">
    <name type="scientific">Rehmannia glutinosa</name>
    <name type="common">Chinese foxglove</name>
    <dbReference type="NCBI Taxonomy" id="99300"/>
    <lineage>
        <taxon>Eukaryota</taxon>
        <taxon>Viridiplantae</taxon>
        <taxon>Streptophyta</taxon>
        <taxon>Embryophyta</taxon>
        <taxon>Tracheophyta</taxon>
        <taxon>Spermatophyta</taxon>
        <taxon>Magnoliopsida</taxon>
        <taxon>eudicotyledons</taxon>
        <taxon>Gunneridae</taxon>
        <taxon>Pentapetalae</taxon>
        <taxon>asterids</taxon>
        <taxon>lamiids</taxon>
        <taxon>Lamiales</taxon>
        <taxon>Orobanchaceae</taxon>
        <taxon>Rehmannieae</taxon>
        <taxon>Rehmannia</taxon>
    </lineage>
</organism>
<dbReference type="PANTHER" id="PTHR35285">
    <property type="entry name" value="2-C-METHYL-D-ERYTHRITOL 4-PHOSPHATE CYTIDYLYLTRANSFERASE"/>
    <property type="match status" value="1"/>
</dbReference>
<accession>A0ABR0XX43</accession>
<evidence type="ECO:0000256" key="6">
    <source>
        <dbReference type="SAM" id="SignalP"/>
    </source>
</evidence>
<evidence type="ECO:0000259" key="7">
    <source>
        <dbReference type="Pfam" id="PF20520"/>
    </source>
</evidence>
<evidence type="ECO:0000313" key="8">
    <source>
        <dbReference type="EMBL" id="KAK6163795.1"/>
    </source>
</evidence>
<keyword evidence="3 5" id="KW-1133">Transmembrane helix</keyword>
<keyword evidence="2 5" id="KW-0812">Transmembrane</keyword>
<evidence type="ECO:0000256" key="1">
    <source>
        <dbReference type="ARBA" id="ARBA00004167"/>
    </source>
</evidence>
<comment type="subcellular location">
    <subcellularLocation>
        <location evidence="1">Membrane</location>
        <topology evidence="1">Single-pass membrane protein</topology>
    </subcellularLocation>
</comment>
<comment type="caution">
    <text evidence="8">The sequence shown here is derived from an EMBL/GenBank/DDBJ whole genome shotgun (WGS) entry which is preliminary data.</text>
</comment>